<sequence length="196" mass="21481">MAEWLSKLVFALARRWVPRRWCGAHRQTPVSLLGWFNVQQQHYIGYIVDGPQDGAPVSNIVLCNSKRTAIQECYNPDMPAQGYPPQPPPQYYQGQPGVVPQPQTMIIQREGEQVQDNLVIAIVSIFFCCIIGIIATIKASNSKDSVRRGDIAKAQEESVSARKLAIAAIITGIVIAAISIFVNVILPLILVGVSSS</sequence>
<feature type="transmembrane region" description="Helical" evidence="6">
    <location>
        <begin position="118"/>
        <end position="137"/>
    </location>
</feature>
<proteinExistence type="inferred from homology"/>
<evidence type="ECO:0000313" key="7">
    <source>
        <dbReference type="EMBL" id="RUS81639.1"/>
    </source>
</evidence>
<dbReference type="InterPro" id="IPR007593">
    <property type="entry name" value="CD225/Dispanin_fam"/>
</dbReference>
<evidence type="ECO:0000256" key="5">
    <source>
        <dbReference type="ARBA" id="ARBA00023136"/>
    </source>
</evidence>
<reference evidence="7 8" key="1">
    <citation type="submission" date="2019-01" db="EMBL/GenBank/DDBJ databases">
        <title>A draft genome assembly of the solar-powered sea slug Elysia chlorotica.</title>
        <authorList>
            <person name="Cai H."/>
            <person name="Li Q."/>
            <person name="Fang X."/>
            <person name="Li J."/>
            <person name="Curtis N.E."/>
            <person name="Altenburger A."/>
            <person name="Shibata T."/>
            <person name="Feng M."/>
            <person name="Maeda T."/>
            <person name="Schwartz J.A."/>
            <person name="Shigenobu S."/>
            <person name="Lundholm N."/>
            <person name="Nishiyama T."/>
            <person name="Yang H."/>
            <person name="Hasebe M."/>
            <person name="Li S."/>
            <person name="Pierce S.K."/>
            <person name="Wang J."/>
        </authorList>
    </citation>
    <scope>NUCLEOTIDE SEQUENCE [LARGE SCALE GENOMIC DNA]</scope>
    <source>
        <strain evidence="7">EC2010</strain>
        <tissue evidence="7">Whole organism of an adult</tissue>
    </source>
</reference>
<dbReference type="InterPro" id="IPR051423">
    <property type="entry name" value="CD225/Dispanin"/>
</dbReference>
<comment type="similarity">
    <text evidence="2">Belongs to the CD225/Dispanin family.</text>
</comment>
<organism evidence="7 8">
    <name type="scientific">Elysia chlorotica</name>
    <name type="common">Eastern emerald elysia</name>
    <name type="synonym">Sea slug</name>
    <dbReference type="NCBI Taxonomy" id="188477"/>
    <lineage>
        <taxon>Eukaryota</taxon>
        <taxon>Metazoa</taxon>
        <taxon>Spiralia</taxon>
        <taxon>Lophotrochozoa</taxon>
        <taxon>Mollusca</taxon>
        <taxon>Gastropoda</taxon>
        <taxon>Heterobranchia</taxon>
        <taxon>Euthyneura</taxon>
        <taxon>Panpulmonata</taxon>
        <taxon>Sacoglossa</taxon>
        <taxon>Placobranchoidea</taxon>
        <taxon>Plakobranchidae</taxon>
        <taxon>Elysia</taxon>
    </lineage>
</organism>
<gene>
    <name evidence="7" type="ORF">EGW08_010602</name>
</gene>
<evidence type="ECO:0000256" key="2">
    <source>
        <dbReference type="ARBA" id="ARBA00006843"/>
    </source>
</evidence>
<name>A0A433TJ85_ELYCH</name>
<evidence type="ECO:0000256" key="3">
    <source>
        <dbReference type="ARBA" id="ARBA00022692"/>
    </source>
</evidence>
<evidence type="ECO:0000256" key="6">
    <source>
        <dbReference type="SAM" id="Phobius"/>
    </source>
</evidence>
<evidence type="ECO:0000256" key="1">
    <source>
        <dbReference type="ARBA" id="ARBA00004370"/>
    </source>
</evidence>
<comment type="caution">
    <text evidence="7">The sequence shown here is derived from an EMBL/GenBank/DDBJ whole genome shotgun (WGS) entry which is preliminary data.</text>
</comment>
<dbReference type="EMBL" id="RQTK01000326">
    <property type="protein sequence ID" value="RUS81639.1"/>
    <property type="molecule type" value="Genomic_DNA"/>
</dbReference>
<keyword evidence="4 6" id="KW-1133">Transmembrane helix</keyword>
<keyword evidence="5 6" id="KW-0472">Membrane</keyword>
<accession>A0A433TJ85</accession>
<dbReference type="PANTHER" id="PTHR14948:SF25">
    <property type="entry name" value="DUF4190 DOMAIN-CONTAINING PROTEIN"/>
    <property type="match status" value="1"/>
</dbReference>
<dbReference type="Proteomes" id="UP000271974">
    <property type="component" value="Unassembled WGS sequence"/>
</dbReference>
<feature type="transmembrane region" description="Helical" evidence="6">
    <location>
        <begin position="164"/>
        <end position="190"/>
    </location>
</feature>
<evidence type="ECO:0000313" key="8">
    <source>
        <dbReference type="Proteomes" id="UP000271974"/>
    </source>
</evidence>
<dbReference type="GO" id="GO:0016020">
    <property type="term" value="C:membrane"/>
    <property type="evidence" value="ECO:0007669"/>
    <property type="project" value="UniProtKB-SubCell"/>
</dbReference>
<protein>
    <recommendedName>
        <fullName evidence="9">Proline-rich transmembrane protein 1</fullName>
    </recommendedName>
</protein>
<dbReference type="AlphaFoldDB" id="A0A433TJ85"/>
<evidence type="ECO:0008006" key="9">
    <source>
        <dbReference type="Google" id="ProtNLM"/>
    </source>
</evidence>
<dbReference type="Pfam" id="PF04505">
    <property type="entry name" value="CD225"/>
    <property type="match status" value="1"/>
</dbReference>
<dbReference type="OrthoDB" id="5989802at2759"/>
<dbReference type="PANTHER" id="PTHR14948">
    <property type="entry name" value="NG5"/>
    <property type="match status" value="1"/>
</dbReference>
<comment type="subcellular location">
    <subcellularLocation>
        <location evidence="1">Membrane</location>
    </subcellularLocation>
</comment>
<evidence type="ECO:0000256" key="4">
    <source>
        <dbReference type="ARBA" id="ARBA00022989"/>
    </source>
</evidence>
<keyword evidence="3 6" id="KW-0812">Transmembrane</keyword>
<keyword evidence="8" id="KW-1185">Reference proteome</keyword>